<proteinExistence type="predicted"/>
<comment type="caution">
    <text evidence="9">The sequence shown here is derived from an EMBL/GenBank/DDBJ whole genome shotgun (WGS) entry which is preliminary data.</text>
</comment>
<reference evidence="9 10" key="1">
    <citation type="submission" date="2017-07" db="EMBL/GenBank/DDBJ databases">
        <title>An improved, manually edited Actinidia chinensis var. chinensis (kiwifruit) genome highlights the challenges associated with draft genomes and gene prediction in plants.</title>
        <authorList>
            <person name="Pilkington S."/>
            <person name="Crowhurst R."/>
            <person name="Hilario E."/>
            <person name="Nardozza S."/>
            <person name="Fraser L."/>
            <person name="Peng Y."/>
            <person name="Gunaseelan K."/>
            <person name="Simpson R."/>
            <person name="Tahir J."/>
            <person name="Deroles S."/>
            <person name="Templeton K."/>
            <person name="Luo Z."/>
            <person name="Davy M."/>
            <person name="Cheng C."/>
            <person name="Mcneilage M."/>
            <person name="Scaglione D."/>
            <person name="Liu Y."/>
            <person name="Zhang Q."/>
            <person name="Datson P."/>
            <person name="De Silva N."/>
            <person name="Gardiner S."/>
            <person name="Bassett H."/>
            <person name="Chagne D."/>
            <person name="Mccallum J."/>
            <person name="Dzierzon H."/>
            <person name="Deng C."/>
            <person name="Wang Y.-Y."/>
            <person name="Barron N."/>
            <person name="Manako K."/>
            <person name="Bowen J."/>
            <person name="Foster T."/>
            <person name="Erridge Z."/>
            <person name="Tiffin H."/>
            <person name="Waite C."/>
            <person name="Davies K."/>
            <person name="Grierson E."/>
            <person name="Laing W."/>
            <person name="Kirk R."/>
            <person name="Chen X."/>
            <person name="Wood M."/>
            <person name="Montefiori M."/>
            <person name="Brummell D."/>
            <person name="Schwinn K."/>
            <person name="Catanach A."/>
            <person name="Fullerton C."/>
            <person name="Li D."/>
            <person name="Meiyalaghan S."/>
            <person name="Nieuwenhuizen N."/>
            <person name="Read N."/>
            <person name="Prakash R."/>
            <person name="Hunter D."/>
            <person name="Zhang H."/>
            <person name="Mckenzie M."/>
            <person name="Knabel M."/>
            <person name="Harris A."/>
            <person name="Allan A."/>
            <person name="Chen A."/>
            <person name="Janssen B."/>
            <person name="Plunkett B."/>
            <person name="Dwamena C."/>
            <person name="Voogd C."/>
            <person name="Leif D."/>
            <person name="Lafferty D."/>
            <person name="Souleyre E."/>
            <person name="Varkonyi-Gasic E."/>
            <person name="Gambi F."/>
            <person name="Hanley J."/>
            <person name="Yao J.-L."/>
            <person name="Cheung J."/>
            <person name="David K."/>
            <person name="Warren B."/>
            <person name="Marsh K."/>
            <person name="Snowden K."/>
            <person name="Lin-Wang K."/>
            <person name="Brian L."/>
            <person name="Martinez-Sanchez M."/>
            <person name="Wang M."/>
            <person name="Ileperuma N."/>
            <person name="Macnee N."/>
            <person name="Campin R."/>
            <person name="Mcatee P."/>
            <person name="Drummond R."/>
            <person name="Espley R."/>
            <person name="Ireland H."/>
            <person name="Wu R."/>
            <person name="Atkinson R."/>
            <person name="Karunairetnam S."/>
            <person name="Bulley S."/>
            <person name="Chunkath S."/>
            <person name="Hanley Z."/>
            <person name="Storey R."/>
            <person name="Thrimawithana A."/>
            <person name="Thomson S."/>
            <person name="David C."/>
            <person name="Testolin R."/>
        </authorList>
    </citation>
    <scope>NUCLEOTIDE SEQUENCE [LARGE SCALE GENOMIC DNA]</scope>
    <source>
        <strain evidence="10">cv. Red5</strain>
        <tissue evidence="9">Young leaf</tissue>
    </source>
</reference>
<dbReference type="Gramene" id="PSS09548">
    <property type="protein sequence ID" value="PSS09548"/>
    <property type="gene ID" value="CEY00_Acc16571"/>
</dbReference>
<evidence type="ECO:0000256" key="4">
    <source>
        <dbReference type="ARBA" id="ARBA00023163"/>
    </source>
</evidence>
<dbReference type="EMBL" id="NKQK01000015">
    <property type="protein sequence ID" value="PSS09548.1"/>
    <property type="molecule type" value="Genomic_DNA"/>
</dbReference>
<feature type="region of interest" description="Disordered" evidence="7">
    <location>
        <begin position="28"/>
        <end position="119"/>
    </location>
</feature>
<keyword evidence="4 6" id="KW-0804">Transcription</keyword>
<dbReference type="PROSITE" id="PS51754">
    <property type="entry name" value="OVATE"/>
    <property type="match status" value="1"/>
</dbReference>
<feature type="compositionally biased region" description="Basic residues" evidence="7">
    <location>
        <begin position="93"/>
        <end position="104"/>
    </location>
</feature>
<dbReference type="GO" id="GO:0045892">
    <property type="term" value="P:negative regulation of DNA-templated transcription"/>
    <property type="evidence" value="ECO:0007669"/>
    <property type="project" value="UniProtKB-UniRule"/>
</dbReference>
<dbReference type="GO" id="GO:0005634">
    <property type="term" value="C:nucleus"/>
    <property type="evidence" value="ECO:0007669"/>
    <property type="project" value="UniProtKB-SubCell"/>
</dbReference>
<keyword evidence="3 6" id="KW-0805">Transcription regulation</keyword>
<evidence type="ECO:0000256" key="3">
    <source>
        <dbReference type="ARBA" id="ARBA00023015"/>
    </source>
</evidence>
<keyword evidence="2 6" id="KW-0678">Repressor</keyword>
<dbReference type="InterPro" id="IPR038933">
    <property type="entry name" value="Ovate"/>
</dbReference>
<dbReference type="Proteomes" id="UP000241394">
    <property type="component" value="Chromosome LG15"/>
</dbReference>
<organism evidence="9 10">
    <name type="scientific">Actinidia chinensis var. chinensis</name>
    <name type="common">Chinese soft-hair kiwi</name>
    <dbReference type="NCBI Taxonomy" id="1590841"/>
    <lineage>
        <taxon>Eukaryota</taxon>
        <taxon>Viridiplantae</taxon>
        <taxon>Streptophyta</taxon>
        <taxon>Embryophyta</taxon>
        <taxon>Tracheophyta</taxon>
        <taxon>Spermatophyta</taxon>
        <taxon>Magnoliopsida</taxon>
        <taxon>eudicotyledons</taxon>
        <taxon>Gunneridae</taxon>
        <taxon>Pentapetalae</taxon>
        <taxon>asterids</taxon>
        <taxon>Ericales</taxon>
        <taxon>Actinidiaceae</taxon>
        <taxon>Actinidia</taxon>
    </lineage>
</organism>
<dbReference type="Pfam" id="PF04844">
    <property type="entry name" value="Ovate"/>
    <property type="match status" value="1"/>
</dbReference>
<dbReference type="AlphaFoldDB" id="A0A2R6QJG8"/>
<name>A0A2R6QJG8_ACTCC</name>
<dbReference type="NCBIfam" id="TIGR01568">
    <property type="entry name" value="A_thal_3678"/>
    <property type="match status" value="1"/>
</dbReference>
<evidence type="ECO:0000313" key="10">
    <source>
        <dbReference type="Proteomes" id="UP000241394"/>
    </source>
</evidence>
<protein>
    <recommendedName>
        <fullName evidence="6">Transcription repressor</fullName>
    </recommendedName>
    <alternativeName>
        <fullName evidence="6">Ovate family protein</fullName>
    </alternativeName>
</protein>
<dbReference type="InParanoid" id="A0A2R6QJG8"/>
<dbReference type="OMA" id="MRNYKFR"/>
<feature type="domain" description="OVATE" evidence="8">
    <location>
        <begin position="284"/>
        <end position="343"/>
    </location>
</feature>
<evidence type="ECO:0000256" key="1">
    <source>
        <dbReference type="ARBA" id="ARBA00004123"/>
    </source>
</evidence>
<dbReference type="OrthoDB" id="1928390at2759"/>
<comment type="subcellular location">
    <subcellularLocation>
        <location evidence="1 6">Nucleus</location>
    </subcellularLocation>
</comment>
<reference evidence="10" key="2">
    <citation type="journal article" date="2018" name="BMC Genomics">
        <title>A manually annotated Actinidia chinensis var. chinensis (kiwifruit) genome highlights the challenges associated with draft genomes and gene prediction in plants.</title>
        <authorList>
            <person name="Pilkington S.M."/>
            <person name="Crowhurst R."/>
            <person name="Hilario E."/>
            <person name="Nardozza S."/>
            <person name="Fraser L."/>
            <person name="Peng Y."/>
            <person name="Gunaseelan K."/>
            <person name="Simpson R."/>
            <person name="Tahir J."/>
            <person name="Deroles S.C."/>
            <person name="Templeton K."/>
            <person name="Luo Z."/>
            <person name="Davy M."/>
            <person name="Cheng C."/>
            <person name="McNeilage M."/>
            <person name="Scaglione D."/>
            <person name="Liu Y."/>
            <person name="Zhang Q."/>
            <person name="Datson P."/>
            <person name="De Silva N."/>
            <person name="Gardiner S.E."/>
            <person name="Bassett H."/>
            <person name="Chagne D."/>
            <person name="McCallum J."/>
            <person name="Dzierzon H."/>
            <person name="Deng C."/>
            <person name="Wang Y.Y."/>
            <person name="Barron L."/>
            <person name="Manako K."/>
            <person name="Bowen J."/>
            <person name="Foster T.M."/>
            <person name="Erridge Z.A."/>
            <person name="Tiffin H."/>
            <person name="Waite C.N."/>
            <person name="Davies K.M."/>
            <person name="Grierson E.P."/>
            <person name="Laing W.A."/>
            <person name="Kirk R."/>
            <person name="Chen X."/>
            <person name="Wood M."/>
            <person name="Montefiori M."/>
            <person name="Brummell D.A."/>
            <person name="Schwinn K.E."/>
            <person name="Catanach A."/>
            <person name="Fullerton C."/>
            <person name="Li D."/>
            <person name="Meiyalaghan S."/>
            <person name="Nieuwenhuizen N."/>
            <person name="Read N."/>
            <person name="Prakash R."/>
            <person name="Hunter D."/>
            <person name="Zhang H."/>
            <person name="McKenzie M."/>
            <person name="Knabel M."/>
            <person name="Harris A."/>
            <person name="Allan A.C."/>
            <person name="Gleave A."/>
            <person name="Chen A."/>
            <person name="Janssen B.J."/>
            <person name="Plunkett B."/>
            <person name="Ampomah-Dwamena C."/>
            <person name="Voogd C."/>
            <person name="Leif D."/>
            <person name="Lafferty D."/>
            <person name="Souleyre E.J.F."/>
            <person name="Varkonyi-Gasic E."/>
            <person name="Gambi F."/>
            <person name="Hanley J."/>
            <person name="Yao J.L."/>
            <person name="Cheung J."/>
            <person name="David K.M."/>
            <person name="Warren B."/>
            <person name="Marsh K."/>
            <person name="Snowden K.C."/>
            <person name="Lin-Wang K."/>
            <person name="Brian L."/>
            <person name="Martinez-Sanchez M."/>
            <person name="Wang M."/>
            <person name="Ileperuma N."/>
            <person name="Macnee N."/>
            <person name="Campin R."/>
            <person name="McAtee P."/>
            <person name="Drummond R.S.M."/>
            <person name="Espley R.V."/>
            <person name="Ireland H.S."/>
            <person name="Wu R."/>
            <person name="Atkinson R.G."/>
            <person name="Karunairetnam S."/>
            <person name="Bulley S."/>
            <person name="Chunkath S."/>
            <person name="Hanley Z."/>
            <person name="Storey R."/>
            <person name="Thrimawithana A.H."/>
            <person name="Thomson S."/>
            <person name="David C."/>
            <person name="Testolin R."/>
            <person name="Huang H."/>
            <person name="Hellens R.P."/>
            <person name="Schaffer R.J."/>
        </authorList>
    </citation>
    <scope>NUCLEOTIDE SEQUENCE [LARGE SCALE GENOMIC DNA]</scope>
    <source>
        <strain evidence="10">cv. Red5</strain>
    </source>
</reference>
<dbReference type="GO" id="GO:0003677">
    <property type="term" value="F:DNA binding"/>
    <property type="evidence" value="ECO:0007669"/>
    <property type="project" value="InterPro"/>
</dbReference>
<evidence type="ECO:0000256" key="5">
    <source>
        <dbReference type="ARBA" id="ARBA00023242"/>
    </source>
</evidence>
<evidence type="ECO:0000256" key="6">
    <source>
        <dbReference type="RuleBase" id="RU367028"/>
    </source>
</evidence>
<evidence type="ECO:0000313" key="9">
    <source>
        <dbReference type="EMBL" id="PSS09548.1"/>
    </source>
</evidence>
<dbReference type="InterPro" id="IPR025830">
    <property type="entry name" value="DNA_bnd_dom_ovate"/>
</dbReference>
<dbReference type="STRING" id="1590841.A0A2R6QJG8"/>
<sequence length="349" mass="39783">MGNYKFRLTDMIPNAWFYKLRDMSKTRNHNVSSSSINKKPPPPNTTSQKPHPSHPRPYYYNHHTPQPPKSYKFHNSPQNPKFPETQFPDPPRKSSKKKNKRKSIYKASPRPVTSSVWPKPETTLPLHHFLSSNETSPEPDFNESKNIHYANEEVLASWPNSCGCTITSSPTDIIIDMDGTSISTKIEKTQVFDAISEVQLPPILTKPTGTAKTNRATQVHSSTPTKIVKENTQKETRTSPWPRKLRANSPRMMSKRVQICSRRSVSSGKSCKSQRKSFSQSLAIVKSSIDPQGDFKESMVEMIIENNIRASKDLEELLACYLSLNSDEYHAVIVKAFEQIWLDMAHLRM</sequence>
<dbReference type="PANTHER" id="PTHR33057">
    <property type="entry name" value="TRANSCRIPTION REPRESSOR OFP7-RELATED"/>
    <property type="match status" value="1"/>
</dbReference>
<dbReference type="Pfam" id="PF13724">
    <property type="entry name" value="DNA_binding_2"/>
    <property type="match status" value="1"/>
</dbReference>
<evidence type="ECO:0000256" key="2">
    <source>
        <dbReference type="ARBA" id="ARBA00022491"/>
    </source>
</evidence>
<dbReference type="InterPro" id="IPR006458">
    <property type="entry name" value="Ovate_C"/>
</dbReference>
<evidence type="ECO:0000259" key="8">
    <source>
        <dbReference type="PROSITE" id="PS51754"/>
    </source>
</evidence>
<evidence type="ECO:0000256" key="7">
    <source>
        <dbReference type="SAM" id="MobiDB-lite"/>
    </source>
</evidence>
<keyword evidence="5 6" id="KW-0539">Nucleus</keyword>
<dbReference type="PANTHER" id="PTHR33057:SF82">
    <property type="entry name" value="TRANSCRIPTION REPRESSOR OFP5"/>
    <property type="match status" value="1"/>
</dbReference>
<accession>A0A2R6QJG8</accession>
<comment type="function">
    <text evidence="6">Transcriptional repressor that regulates multiple aspects of plant growth and development.</text>
</comment>
<keyword evidence="10" id="KW-1185">Reference proteome</keyword>
<dbReference type="FunCoup" id="A0A2R6QJG8">
    <property type="interactions" value="102"/>
</dbReference>
<gene>
    <name evidence="9" type="ORF">CEY00_Acc16571</name>
</gene>